<dbReference type="InterPro" id="IPR045944">
    <property type="entry name" value="DUF6364"/>
</dbReference>
<protein>
    <submittedName>
        <fullName evidence="1">DUF6364 family protein</fullName>
    </submittedName>
</protein>
<dbReference type="Proteomes" id="UP001597521">
    <property type="component" value="Unassembled WGS sequence"/>
</dbReference>
<dbReference type="RefSeq" id="WP_386834604.1">
    <property type="nucleotide sequence ID" value="NZ_JBHUNP010000001.1"/>
</dbReference>
<sequence length="117" mass="13160">MKRNTTFNLPDDLVQHAKAYAAREGTTVTAIIREHLERVTGYKGENVRMSDPLVDFSEGRISKETAIKALGLRDYAQLLVSLGDRDLPLPKLPAHVLEAMTDTFVGILQQPRQEEDR</sequence>
<evidence type="ECO:0000313" key="1">
    <source>
        <dbReference type="EMBL" id="MFD2649161.1"/>
    </source>
</evidence>
<evidence type="ECO:0000313" key="2">
    <source>
        <dbReference type="Proteomes" id="UP001597521"/>
    </source>
</evidence>
<proteinExistence type="predicted"/>
<name>A0ABW5QNS9_9HYPH</name>
<accession>A0ABW5QNS9</accession>
<keyword evidence="2" id="KW-1185">Reference proteome</keyword>
<gene>
    <name evidence="1" type="ORF">ACFSX5_15330</name>
</gene>
<reference evidence="2" key="1">
    <citation type="journal article" date="2019" name="Int. J. Syst. Evol. Microbiol.">
        <title>The Global Catalogue of Microorganisms (GCM) 10K type strain sequencing project: providing services to taxonomists for standard genome sequencing and annotation.</title>
        <authorList>
            <consortium name="The Broad Institute Genomics Platform"/>
            <consortium name="The Broad Institute Genome Sequencing Center for Infectious Disease"/>
            <person name="Wu L."/>
            <person name="Ma J."/>
        </authorList>
    </citation>
    <scope>NUCLEOTIDE SEQUENCE [LARGE SCALE GENOMIC DNA]</scope>
    <source>
        <strain evidence="2">CCM 7427</strain>
    </source>
</reference>
<organism evidence="1 2">
    <name type="scientific">Devosia albogilva</name>
    <dbReference type="NCBI Taxonomy" id="429726"/>
    <lineage>
        <taxon>Bacteria</taxon>
        <taxon>Pseudomonadati</taxon>
        <taxon>Pseudomonadota</taxon>
        <taxon>Alphaproteobacteria</taxon>
        <taxon>Hyphomicrobiales</taxon>
        <taxon>Devosiaceae</taxon>
        <taxon>Devosia</taxon>
    </lineage>
</organism>
<dbReference type="EMBL" id="JBHUNP010000001">
    <property type="protein sequence ID" value="MFD2649161.1"/>
    <property type="molecule type" value="Genomic_DNA"/>
</dbReference>
<dbReference type="Pfam" id="PF19891">
    <property type="entry name" value="DUF6364"/>
    <property type="match status" value="1"/>
</dbReference>
<comment type="caution">
    <text evidence="1">The sequence shown here is derived from an EMBL/GenBank/DDBJ whole genome shotgun (WGS) entry which is preliminary data.</text>
</comment>